<dbReference type="SUPFAM" id="SSF53720">
    <property type="entry name" value="ALDH-like"/>
    <property type="match status" value="1"/>
</dbReference>
<dbReference type="InterPro" id="IPR016162">
    <property type="entry name" value="Ald_DH_N"/>
</dbReference>
<keyword evidence="4 7" id="KW-0521">NADP</keyword>
<evidence type="ECO:0000256" key="3">
    <source>
        <dbReference type="ARBA" id="ARBA00022650"/>
    </source>
</evidence>
<comment type="similarity">
    <text evidence="7">Belongs to the gamma-glutamyl phosphate reductase family.</text>
</comment>
<dbReference type="Proteomes" id="UP000325827">
    <property type="component" value="Unassembled WGS sequence"/>
</dbReference>
<keyword evidence="2 7" id="KW-0028">Amino-acid biosynthesis</keyword>
<dbReference type="Gene3D" id="3.40.605.10">
    <property type="entry name" value="Aldehyde Dehydrogenase, Chain A, domain 1"/>
    <property type="match status" value="1"/>
</dbReference>
<keyword evidence="5 7" id="KW-0560">Oxidoreductase</keyword>
<keyword evidence="7" id="KW-0963">Cytoplasm</keyword>
<evidence type="ECO:0000256" key="4">
    <source>
        <dbReference type="ARBA" id="ARBA00022857"/>
    </source>
</evidence>
<evidence type="ECO:0000256" key="7">
    <source>
        <dbReference type="HAMAP-Rule" id="MF_00412"/>
    </source>
</evidence>
<evidence type="ECO:0000256" key="2">
    <source>
        <dbReference type="ARBA" id="ARBA00022605"/>
    </source>
</evidence>
<dbReference type="InterPro" id="IPR015590">
    <property type="entry name" value="Aldehyde_DH_dom"/>
</dbReference>
<dbReference type="EC" id="1.2.1.41" evidence="7"/>
<reference evidence="10" key="1">
    <citation type="submission" date="2019-09" db="EMBL/GenBank/DDBJ databases">
        <title>Mumia zhuanghuii sp. nov. isolated from the intestinal contents of plateau pika (Ochotona curzoniae) in the Qinghai-Tibet plateau of China.</title>
        <authorList>
            <person name="Tian Z."/>
        </authorList>
    </citation>
    <scope>NUCLEOTIDE SEQUENCE [LARGE SCALE GENOMIC DNA]</scope>
    <source>
        <strain evidence="10">JCM 30598</strain>
    </source>
</reference>
<evidence type="ECO:0000256" key="1">
    <source>
        <dbReference type="ARBA" id="ARBA00004985"/>
    </source>
</evidence>
<dbReference type="RefSeq" id="WP_150447214.1">
    <property type="nucleotide sequence ID" value="NZ_VYSA01000001.1"/>
</dbReference>
<feature type="domain" description="Aldehyde dehydrogenase" evidence="8">
    <location>
        <begin position="7"/>
        <end position="289"/>
    </location>
</feature>
<comment type="catalytic activity">
    <reaction evidence="6 7">
        <text>L-glutamate 5-semialdehyde + phosphate + NADP(+) = L-glutamyl 5-phosphate + NADPH + H(+)</text>
        <dbReference type="Rhea" id="RHEA:19541"/>
        <dbReference type="ChEBI" id="CHEBI:15378"/>
        <dbReference type="ChEBI" id="CHEBI:43474"/>
        <dbReference type="ChEBI" id="CHEBI:57783"/>
        <dbReference type="ChEBI" id="CHEBI:58066"/>
        <dbReference type="ChEBI" id="CHEBI:58274"/>
        <dbReference type="ChEBI" id="CHEBI:58349"/>
        <dbReference type="EC" id="1.2.1.41"/>
    </reaction>
</comment>
<comment type="function">
    <text evidence="7">Catalyzes the NADPH-dependent reduction of L-glutamate 5-phosphate into L-glutamate 5-semialdehyde and phosphate. The product spontaneously undergoes cyclization to form 1-pyrroline-5-carboxylate.</text>
</comment>
<gene>
    <name evidence="7" type="primary">proA</name>
    <name evidence="9" type="ORF">F6B43_01755</name>
</gene>
<dbReference type="GO" id="GO:0050661">
    <property type="term" value="F:NADP binding"/>
    <property type="evidence" value="ECO:0007669"/>
    <property type="project" value="InterPro"/>
</dbReference>
<dbReference type="InterPro" id="IPR016163">
    <property type="entry name" value="Ald_DH_C"/>
</dbReference>
<sequence>MTTTTTTAQERMLLAKTASRQVGLLSDAAKASALRAIASAIEAAAGEIVTANADDIERGRATGLSTALQDRLRLDQGRVAALAQAVRDVADLPDPVGRVLDERVLANGVGLQKVSVPFGVVGSIYEARPNVTVDITALALRSGNAVVLRGGSAAESTNRALVAVMRGALAHEGIDPEAVQTVDDFGREGARELMHARGIVDVLVPRGSAQLIETVVTESTVPVIETGAGIVHIVLDETAPLEWARDIVVNAKVQRPSVCNSVETVLVVRGAAERLVPPVVAALHSAGVTVHGDEQVSRLADGIVPATDEDWATEHLSLDISVRIVDDLDQALAHIRQYSTHHTESIITQDGMNADRFLAEVDSAVVMVNASTRFTDGGEFGFGAEVGISTQKLHARGPMGLAELTSTKWLARGAGQVRA</sequence>
<dbReference type="PANTHER" id="PTHR11063:SF8">
    <property type="entry name" value="DELTA-1-PYRROLINE-5-CARBOXYLATE SYNTHASE"/>
    <property type="match status" value="1"/>
</dbReference>
<dbReference type="AlphaFoldDB" id="A0A5J5J4S3"/>
<dbReference type="EMBL" id="VYSA01000001">
    <property type="protein sequence ID" value="KAA9110439.1"/>
    <property type="molecule type" value="Genomic_DNA"/>
</dbReference>
<dbReference type="InterPro" id="IPR000965">
    <property type="entry name" value="GPR_dom"/>
</dbReference>
<dbReference type="CDD" id="cd07079">
    <property type="entry name" value="ALDH_F18-19_ProA-GPR"/>
    <property type="match status" value="1"/>
</dbReference>
<dbReference type="HAMAP" id="MF_00412">
    <property type="entry name" value="ProA"/>
    <property type="match status" value="1"/>
</dbReference>
<dbReference type="PIRSF" id="PIRSF000151">
    <property type="entry name" value="GPR"/>
    <property type="match status" value="1"/>
</dbReference>
<evidence type="ECO:0000313" key="9">
    <source>
        <dbReference type="EMBL" id="KAA9110439.1"/>
    </source>
</evidence>
<dbReference type="GO" id="GO:0005737">
    <property type="term" value="C:cytoplasm"/>
    <property type="evidence" value="ECO:0007669"/>
    <property type="project" value="UniProtKB-SubCell"/>
</dbReference>
<dbReference type="OrthoDB" id="9809970at2"/>
<proteinExistence type="inferred from homology"/>
<evidence type="ECO:0000259" key="8">
    <source>
        <dbReference type="Pfam" id="PF00171"/>
    </source>
</evidence>
<organism evidence="9 10">
    <name type="scientific">Microbacterium rhizomatis</name>
    <dbReference type="NCBI Taxonomy" id="1631477"/>
    <lineage>
        <taxon>Bacteria</taxon>
        <taxon>Bacillati</taxon>
        <taxon>Actinomycetota</taxon>
        <taxon>Actinomycetes</taxon>
        <taxon>Micrococcales</taxon>
        <taxon>Microbacteriaceae</taxon>
        <taxon>Microbacterium</taxon>
    </lineage>
</organism>
<evidence type="ECO:0000256" key="5">
    <source>
        <dbReference type="ARBA" id="ARBA00023002"/>
    </source>
</evidence>
<dbReference type="PANTHER" id="PTHR11063">
    <property type="entry name" value="GLUTAMATE SEMIALDEHYDE DEHYDROGENASE"/>
    <property type="match status" value="1"/>
</dbReference>
<dbReference type="FunFam" id="3.40.309.10:FF:000006">
    <property type="entry name" value="Gamma-glutamyl phosphate reductase"/>
    <property type="match status" value="1"/>
</dbReference>
<dbReference type="NCBIfam" id="TIGR00407">
    <property type="entry name" value="proA"/>
    <property type="match status" value="1"/>
</dbReference>
<dbReference type="PROSITE" id="PS01223">
    <property type="entry name" value="PROA"/>
    <property type="match status" value="1"/>
</dbReference>
<dbReference type="UniPathway" id="UPA00098">
    <property type="reaction ID" value="UER00360"/>
</dbReference>
<dbReference type="Gene3D" id="3.40.309.10">
    <property type="entry name" value="Aldehyde Dehydrogenase, Chain A, domain 2"/>
    <property type="match status" value="1"/>
</dbReference>
<dbReference type="Pfam" id="PF00171">
    <property type="entry name" value="Aldedh"/>
    <property type="match status" value="1"/>
</dbReference>
<comment type="pathway">
    <text evidence="1 7">Amino-acid biosynthesis; L-proline biosynthesis; L-glutamate 5-semialdehyde from L-glutamate: step 2/2.</text>
</comment>
<dbReference type="InterPro" id="IPR016161">
    <property type="entry name" value="Ald_DH/histidinol_DH"/>
</dbReference>
<comment type="subcellular location">
    <subcellularLocation>
        <location evidence="7">Cytoplasm</location>
    </subcellularLocation>
</comment>
<comment type="caution">
    <text evidence="9">The sequence shown here is derived from an EMBL/GenBank/DDBJ whole genome shotgun (WGS) entry which is preliminary data.</text>
</comment>
<dbReference type="NCBIfam" id="NF001221">
    <property type="entry name" value="PRK00197.1"/>
    <property type="match status" value="1"/>
</dbReference>
<keyword evidence="3 7" id="KW-0641">Proline biosynthesis</keyword>
<dbReference type="GO" id="GO:0004350">
    <property type="term" value="F:glutamate-5-semialdehyde dehydrogenase activity"/>
    <property type="evidence" value="ECO:0007669"/>
    <property type="project" value="UniProtKB-UniRule"/>
</dbReference>
<dbReference type="InterPro" id="IPR020593">
    <property type="entry name" value="G-glutamylP_reductase_CS"/>
</dbReference>
<accession>A0A5J5J4S3</accession>
<evidence type="ECO:0000256" key="6">
    <source>
        <dbReference type="ARBA" id="ARBA00049024"/>
    </source>
</evidence>
<evidence type="ECO:0000313" key="10">
    <source>
        <dbReference type="Proteomes" id="UP000325827"/>
    </source>
</evidence>
<dbReference type="GO" id="GO:0055129">
    <property type="term" value="P:L-proline biosynthetic process"/>
    <property type="evidence" value="ECO:0007669"/>
    <property type="project" value="UniProtKB-UniRule"/>
</dbReference>
<dbReference type="InterPro" id="IPR012134">
    <property type="entry name" value="Glu-5-SA_DH"/>
</dbReference>
<name>A0A5J5J4S3_9MICO</name>
<keyword evidence="10" id="KW-1185">Reference proteome</keyword>
<protein>
    <recommendedName>
        <fullName evidence="7">Gamma-glutamyl phosphate reductase</fullName>
        <shortName evidence="7">GPR</shortName>
        <ecNumber evidence="7">1.2.1.41</ecNumber>
    </recommendedName>
    <alternativeName>
        <fullName evidence="7">Glutamate-5-semialdehyde dehydrogenase</fullName>
    </alternativeName>
    <alternativeName>
        <fullName evidence="7">Glutamyl-gamma-semialdehyde dehydrogenase</fullName>
        <shortName evidence="7">GSA dehydrogenase</shortName>
    </alternativeName>
</protein>